<evidence type="ECO:0000313" key="2">
    <source>
        <dbReference type="EMBL" id="NLS14095.1"/>
    </source>
</evidence>
<dbReference type="RefSeq" id="WP_168837189.1">
    <property type="nucleotide sequence ID" value="NZ_JABAIK010000015.1"/>
</dbReference>
<evidence type="ECO:0000313" key="3">
    <source>
        <dbReference type="Proteomes" id="UP000535589"/>
    </source>
</evidence>
<dbReference type="SUPFAM" id="SSF52540">
    <property type="entry name" value="P-loop containing nucleoside triphosphate hydrolases"/>
    <property type="match status" value="1"/>
</dbReference>
<organism evidence="2 3">
    <name type="scientific">Vibrio agarilyticus</name>
    <dbReference type="NCBI Taxonomy" id="2726741"/>
    <lineage>
        <taxon>Bacteria</taxon>
        <taxon>Pseudomonadati</taxon>
        <taxon>Pseudomonadota</taxon>
        <taxon>Gammaproteobacteria</taxon>
        <taxon>Vibrionales</taxon>
        <taxon>Vibrionaceae</taxon>
        <taxon>Vibrio</taxon>
    </lineage>
</organism>
<accession>A0A7X8YHZ7</accession>
<sequence>MRLNPSQPYNNGSYAELLVFDAFRGVEMSEAICFNSLHLVSHSEKRMGELDFVLVCSRGIFVFEVKGGRVYQNKGRWYSRSSQRNHSIENPFNQSRTALFSMLNSLIEKGIKLANVPVGYGVLLPSTLRIEDSIEYDSLMLGCKSALKGFNSWLNNFIGYWVEKVYSPVTLSINEISQIANLLRPGSIFNEKEKGALTCIEHLNAMQKQVVTSFVNEQRIICEGAAGTGKTHLIKLISREFVSPEEKVLVLCESKWLKGRLKSELSASNIVIATINSLQVESRRSFTSQYDVVIIDEAQDLYQSNKINILESYIKGGFREGRWVLFQDLLNQSSFFDSPDYLVIEQLKNCCDVHLSLDIAYRYSRVTLNFLSNLLGSDRIATKKIQGPDVEIFSSSTVQDEIEQVEFAISKALKAGYRYSDITILSSNSFFDSCVSSVSESVLRNIAQLDDFNVKNMPLPEISFSQLDHFKGLENKVIVLVDFDEKCLDNTSKAYVALTRASERLLVVWASGENPIPTLYSRPEATSILDEHSESVDMTAWQEVLDLTLLFEECAALIELSAPAPICGYELVCSDAVVSEVELAWPQSKVCIFDDRAEKNTIDKFSSLGWKYYQAPLCEEELGEVSNLVSH</sequence>
<dbReference type="Proteomes" id="UP000535589">
    <property type="component" value="Unassembled WGS sequence"/>
</dbReference>
<dbReference type="AlphaFoldDB" id="A0A7X8YHZ7"/>
<comment type="caution">
    <text evidence="2">The sequence shown here is derived from an EMBL/GenBank/DDBJ whole genome shotgun (WGS) entry which is preliminary data.</text>
</comment>
<dbReference type="InterPro" id="IPR011528">
    <property type="entry name" value="NERD"/>
</dbReference>
<reference evidence="2 3" key="1">
    <citation type="submission" date="2020-04" db="EMBL/GenBank/DDBJ databases">
        <title>Vibrio sp. SM6, a novel species isolated from seawater.</title>
        <authorList>
            <person name="Wang X."/>
        </authorList>
    </citation>
    <scope>NUCLEOTIDE SEQUENCE [LARGE SCALE GENOMIC DNA]</scope>
    <source>
        <strain evidence="2 3">SM6</strain>
    </source>
</reference>
<dbReference type="InterPro" id="IPR027417">
    <property type="entry name" value="P-loop_NTPase"/>
</dbReference>
<dbReference type="PROSITE" id="PS50965">
    <property type="entry name" value="NERD"/>
    <property type="match status" value="1"/>
</dbReference>
<dbReference type="Pfam" id="PF08378">
    <property type="entry name" value="NERD"/>
    <property type="match status" value="1"/>
</dbReference>
<protein>
    <submittedName>
        <fullName evidence="2">AAA family ATPase</fullName>
    </submittedName>
</protein>
<dbReference type="Gene3D" id="3.40.50.300">
    <property type="entry name" value="P-loop containing nucleotide triphosphate hydrolases"/>
    <property type="match status" value="2"/>
</dbReference>
<feature type="domain" description="NERD" evidence="1">
    <location>
        <begin position="11"/>
        <end position="125"/>
    </location>
</feature>
<name>A0A7X8YHZ7_9VIBR</name>
<proteinExistence type="predicted"/>
<keyword evidence="3" id="KW-1185">Reference proteome</keyword>
<dbReference type="EMBL" id="JABAIK010000015">
    <property type="protein sequence ID" value="NLS14095.1"/>
    <property type="molecule type" value="Genomic_DNA"/>
</dbReference>
<evidence type="ECO:0000259" key="1">
    <source>
        <dbReference type="PROSITE" id="PS50965"/>
    </source>
</evidence>
<gene>
    <name evidence="2" type="ORF">HGP28_14480</name>
</gene>
<dbReference type="Pfam" id="PF13604">
    <property type="entry name" value="AAA_30"/>
    <property type="match status" value="1"/>
</dbReference>